<comment type="subcellular location">
    <subcellularLocation>
        <location evidence="1">Mitochondrion</location>
    </subcellularLocation>
</comment>
<evidence type="ECO:0000256" key="7">
    <source>
        <dbReference type="ARBA" id="ARBA00035192"/>
    </source>
</evidence>
<dbReference type="GO" id="GO:0032543">
    <property type="term" value="P:mitochondrial translation"/>
    <property type="evidence" value="ECO:0007669"/>
    <property type="project" value="InterPro"/>
</dbReference>
<dbReference type="Proteomes" id="UP000283269">
    <property type="component" value="Unassembled WGS sequence"/>
</dbReference>
<dbReference type="GO" id="GO:1990904">
    <property type="term" value="C:ribonucleoprotein complex"/>
    <property type="evidence" value="ECO:0007669"/>
    <property type="project" value="UniProtKB-KW"/>
</dbReference>
<dbReference type="PANTHER" id="PTHR39150">
    <property type="entry name" value="54S RIBOSOMAL PROTEIN L28, MITOCHONDRIAL"/>
    <property type="match status" value="1"/>
</dbReference>
<keyword evidence="5" id="KW-0496">Mitochondrion</keyword>
<evidence type="ECO:0000256" key="4">
    <source>
        <dbReference type="ARBA" id="ARBA00022980"/>
    </source>
</evidence>
<keyword evidence="3" id="KW-0809">Transit peptide</keyword>
<dbReference type="STRING" id="93625.A0A409WER4"/>
<comment type="similarity">
    <text evidence="2">Belongs to the mitochondrion-specific ribosomal protein mL40 family.</text>
</comment>
<accession>A0A409WER4</accession>
<dbReference type="GO" id="GO:0005739">
    <property type="term" value="C:mitochondrion"/>
    <property type="evidence" value="ECO:0007669"/>
    <property type="project" value="UniProtKB-SubCell"/>
</dbReference>
<evidence type="ECO:0000256" key="6">
    <source>
        <dbReference type="ARBA" id="ARBA00023274"/>
    </source>
</evidence>
<evidence type="ECO:0000256" key="5">
    <source>
        <dbReference type="ARBA" id="ARBA00023128"/>
    </source>
</evidence>
<dbReference type="AlphaFoldDB" id="A0A409WER4"/>
<evidence type="ECO:0000313" key="8">
    <source>
        <dbReference type="EMBL" id="PPQ76986.1"/>
    </source>
</evidence>
<evidence type="ECO:0000313" key="9">
    <source>
        <dbReference type="Proteomes" id="UP000283269"/>
    </source>
</evidence>
<evidence type="ECO:0000256" key="2">
    <source>
        <dbReference type="ARBA" id="ARBA00009360"/>
    </source>
</evidence>
<evidence type="ECO:0000256" key="3">
    <source>
        <dbReference type="ARBA" id="ARBA00022946"/>
    </source>
</evidence>
<dbReference type="InterPro" id="IPR042831">
    <property type="entry name" value="Ribosomal_mL40_fung"/>
</dbReference>
<proteinExistence type="inferred from homology"/>
<comment type="caution">
    <text evidence="8">The sequence shown here is derived from an EMBL/GenBank/DDBJ whole genome shotgun (WGS) entry which is preliminary data.</text>
</comment>
<name>A0A409WER4_PSICY</name>
<gene>
    <name evidence="8" type="ORF">CVT25_014804</name>
</gene>
<keyword evidence="6" id="KW-0687">Ribonucleoprotein</keyword>
<dbReference type="Pfam" id="PF09812">
    <property type="entry name" value="MRP-L28"/>
    <property type="match status" value="1"/>
</dbReference>
<dbReference type="FunCoup" id="A0A409WER4">
    <property type="interactions" value="9"/>
</dbReference>
<protein>
    <recommendedName>
        <fullName evidence="7">Large ribosomal subunit protein mL40</fullName>
    </recommendedName>
</protein>
<dbReference type="PANTHER" id="PTHR39150:SF1">
    <property type="entry name" value="LARGE RIBOSOMAL SUBUNIT PROTEIN ML40"/>
    <property type="match status" value="1"/>
</dbReference>
<keyword evidence="9" id="KW-1185">Reference proteome</keyword>
<dbReference type="Gene3D" id="6.10.250.3440">
    <property type="match status" value="1"/>
</dbReference>
<dbReference type="GO" id="GO:0005840">
    <property type="term" value="C:ribosome"/>
    <property type="evidence" value="ECO:0007669"/>
    <property type="project" value="UniProtKB-KW"/>
</dbReference>
<reference evidence="8 9" key="1">
    <citation type="journal article" date="2018" name="Evol. Lett.">
        <title>Horizontal gene cluster transfer increased hallucinogenic mushroom diversity.</title>
        <authorList>
            <person name="Reynolds H.T."/>
            <person name="Vijayakumar V."/>
            <person name="Gluck-Thaler E."/>
            <person name="Korotkin H.B."/>
            <person name="Matheny P.B."/>
            <person name="Slot J.C."/>
        </authorList>
    </citation>
    <scope>NUCLEOTIDE SEQUENCE [LARGE SCALE GENOMIC DNA]</scope>
    <source>
        <strain evidence="8 9">2631</strain>
    </source>
</reference>
<organism evidence="8 9">
    <name type="scientific">Psilocybe cyanescens</name>
    <dbReference type="NCBI Taxonomy" id="93625"/>
    <lineage>
        <taxon>Eukaryota</taxon>
        <taxon>Fungi</taxon>
        <taxon>Dikarya</taxon>
        <taxon>Basidiomycota</taxon>
        <taxon>Agaricomycotina</taxon>
        <taxon>Agaricomycetes</taxon>
        <taxon>Agaricomycetidae</taxon>
        <taxon>Agaricales</taxon>
        <taxon>Agaricineae</taxon>
        <taxon>Strophariaceae</taxon>
        <taxon>Psilocybe</taxon>
    </lineage>
</organism>
<dbReference type="GO" id="GO:0003735">
    <property type="term" value="F:structural constituent of ribosome"/>
    <property type="evidence" value="ECO:0007669"/>
    <property type="project" value="InterPro"/>
</dbReference>
<keyword evidence="4" id="KW-0689">Ribosomal protein</keyword>
<dbReference type="InterPro" id="IPR019192">
    <property type="entry name" value="Ribosomal_mL40"/>
</dbReference>
<dbReference type="OrthoDB" id="2098203at2759"/>
<dbReference type="InParanoid" id="A0A409WER4"/>
<dbReference type="EMBL" id="NHYD01003445">
    <property type="protein sequence ID" value="PPQ76986.1"/>
    <property type="molecule type" value="Genomic_DNA"/>
</dbReference>
<sequence>MSSSLIRSARFRLLKTPAVAIRHYAAPGIADQQGDPKREIIRRVLYPSNLRNKATPTGTWRPDVGYALQRAIPSVQAHETIERAWLLHKRHIRKAREAETARKFECMKKAMDVLHEVDPILYMEANKKDDPRARLPQEVEAMKTMKVSHKRAVEARIRGLFPRELRIPTDTPSRTGWKYEWKSIERPI</sequence>
<evidence type="ECO:0000256" key="1">
    <source>
        <dbReference type="ARBA" id="ARBA00004173"/>
    </source>
</evidence>